<gene>
    <name evidence="2" type="ORF">EZ437_04320</name>
</gene>
<name>A0A4R0NVZ1_9SPHI</name>
<dbReference type="Proteomes" id="UP000293347">
    <property type="component" value="Unassembled WGS sequence"/>
</dbReference>
<feature type="domain" description="DUF4145" evidence="1">
    <location>
        <begin position="110"/>
        <end position="196"/>
    </location>
</feature>
<accession>A0A4R0NVZ1</accession>
<dbReference type="EMBL" id="SJSL01000001">
    <property type="protein sequence ID" value="TCD03204.1"/>
    <property type="molecule type" value="Genomic_DNA"/>
</dbReference>
<comment type="caution">
    <text evidence="2">The sequence shown here is derived from an EMBL/GenBank/DDBJ whole genome shotgun (WGS) entry which is preliminary data.</text>
</comment>
<dbReference type="InterPro" id="IPR025285">
    <property type="entry name" value="DUF4145"/>
</dbReference>
<evidence type="ECO:0000259" key="1">
    <source>
        <dbReference type="Pfam" id="PF13643"/>
    </source>
</evidence>
<reference evidence="2 3" key="1">
    <citation type="submission" date="2019-02" db="EMBL/GenBank/DDBJ databases">
        <title>Pedobacter sp. RP-1-14 sp. nov., isolated from Arctic soil.</title>
        <authorList>
            <person name="Dahal R.H."/>
        </authorList>
    </citation>
    <scope>NUCLEOTIDE SEQUENCE [LARGE SCALE GENOMIC DNA]</scope>
    <source>
        <strain evidence="2 3">RP-1-14</strain>
    </source>
</reference>
<evidence type="ECO:0000313" key="3">
    <source>
        <dbReference type="Proteomes" id="UP000293347"/>
    </source>
</evidence>
<dbReference type="Pfam" id="PF13643">
    <property type="entry name" value="DUF4145"/>
    <property type="match status" value="1"/>
</dbReference>
<evidence type="ECO:0000313" key="2">
    <source>
        <dbReference type="EMBL" id="TCD03204.1"/>
    </source>
</evidence>
<dbReference type="OrthoDB" id="6402073at2"/>
<dbReference type="RefSeq" id="WP_131593587.1">
    <property type="nucleotide sequence ID" value="NZ_SJSL01000001.1"/>
</dbReference>
<sequence>MKLETKIYNYCTACYKLTNHTVKGLHTVEGNWDYQTTHHYAVVECNGCNNVSFRKEVIDHESMEYDPDSGSYFPQTDVSYFPKALEGHRNELETHYIPDNIIAVYQDTIKAFTSEAYLLTGVGFRAIIEAICIDQKIRIKDFEDLKQQIDKMYQKKLITLKEASRLHTIRFLGNDSIHAMVVPKKEDLHVVLHIIENLLNNLYVIDQQIKGGLEKMIPDFAGFRTLLNFRLNKFVVGDSISLGKLLEKSARRLGDQASEFEKELISKIETGQYTKLGLGEIKPNPDNTKPDIQYYVVLDLSYDKDASF</sequence>
<dbReference type="AlphaFoldDB" id="A0A4R0NVZ1"/>
<protein>
    <submittedName>
        <fullName evidence="2">DUF4145 domain-containing protein</fullName>
    </submittedName>
</protein>
<keyword evidence="3" id="KW-1185">Reference proteome</keyword>
<organism evidence="2 3">
    <name type="scientific">Pedobacter psychroterrae</name>
    <dbReference type="NCBI Taxonomy" id="2530453"/>
    <lineage>
        <taxon>Bacteria</taxon>
        <taxon>Pseudomonadati</taxon>
        <taxon>Bacteroidota</taxon>
        <taxon>Sphingobacteriia</taxon>
        <taxon>Sphingobacteriales</taxon>
        <taxon>Sphingobacteriaceae</taxon>
        <taxon>Pedobacter</taxon>
    </lineage>
</organism>
<proteinExistence type="predicted"/>